<evidence type="ECO:0000313" key="4">
    <source>
        <dbReference type="Proteomes" id="UP000185944"/>
    </source>
</evidence>
<dbReference type="VEuPathDB" id="MicrosporidiaDB:NEDG_00493"/>
<evidence type="ECO:0000313" key="3">
    <source>
        <dbReference type="EMBL" id="OAG32018.1"/>
    </source>
</evidence>
<keyword evidence="1" id="KW-1133">Transmembrane helix</keyword>
<dbReference type="OrthoDB" id="2188018at2759"/>
<dbReference type="GO" id="GO:0007165">
    <property type="term" value="P:signal transduction"/>
    <property type="evidence" value="ECO:0007669"/>
    <property type="project" value="InterPro"/>
</dbReference>
<keyword evidence="4" id="KW-1185">Reference proteome</keyword>
<feature type="transmembrane region" description="Helical" evidence="1">
    <location>
        <begin position="70"/>
        <end position="87"/>
    </location>
</feature>
<proteinExistence type="predicted"/>
<protein>
    <recommendedName>
        <fullName evidence="2">Rho-GAP domain-containing protein</fullName>
    </recommendedName>
</protein>
<evidence type="ECO:0000256" key="1">
    <source>
        <dbReference type="SAM" id="Phobius"/>
    </source>
</evidence>
<dbReference type="RefSeq" id="XP_067545619.1">
    <property type="nucleotide sequence ID" value="XM_067687911.1"/>
</dbReference>
<dbReference type="Gene3D" id="1.10.555.10">
    <property type="entry name" value="Rho GTPase activation protein"/>
    <property type="match status" value="1"/>
</dbReference>
<dbReference type="Proteomes" id="UP000185944">
    <property type="component" value="Unassembled WGS sequence"/>
</dbReference>
<name>A0A177EJG9_9MICR</name>
<keyword evidence="1" id="KW-0472">Membrane</keyword>
<dbReference type="PROSITE" id="PS50238">
    <property type="entry name" value="RHOGAP"/>
    <property type="match status" value="1"/>
</dbReference>
<dbReference type="SUPFAM" id="SSF48350">
    <property type="entry name" value="GTPase activation domain, GAP"/>
    <property type="match status" value="1"/>
</dbReference>
<dbReference type="GeneID" id="93646843"/>
<sequence>MLAEKSAQMHAESYAKILEEHKKKYHVAESCAEHLRKNPCKLTSFSARVVASFAFNLKKKQQRGLIRHKAIPSFLALCTASLIIYFLEGRESGEGPLALEVLKVYDYFRSKALFFANQRKTEFFENLMSKTFGVSRSLVAHAEKKLAEEKRPSTTAEKFAAFIGSARLLNGNTSEMTETELLAEFQRVEEFCANRTKETDFYTGAWAVARELYYRVLQRNEGVPQSLEEIGLVMRLDRACMLWTHSAIIQGGIVGHFRDLRDKYVQLVVEIVFEQARGVRLGKPAPQGYLSELVALSVKHSFFYVLEGMRDGLVKHCQEPPTLGTRSVRRLLPRVIAAGMALASQNTHWAREEEQDRFVRHRESTETPEEIERIVQEHRVCRRVERLNAIQGVYRISTPEDEIALFQELVRLFELLVQQLVDAWYTIYIDNTSNSFEDTLFATADEPHSQTSSDLMVAAISSSASEVMTVTVPGTETVSASEAVSGAVSEAVSEAVSGAEADEETTASTGLMVVAISDTESEQESEQGSEQESGSLAVVVFGDDDSTTEQSVDDGTVVDNGTVVDDGAVVDSGTVAQESVAKVQPGMPNTAACTPTPRTLPVQSPEQIAAARKSPFGVGSLPKELRVSDERCWVHTISPTDEHLKIPGQELDGEQELLRIKETEEDLKKFFGGIRSACFYSKDFPDRFKWLLSKKADTFSLVQPLFDEEFTSFLGTAPECVHRQSLYRDAHKELFKNNSGKKLLEGYGTDGRKSDEFISELEKDIFRERLADARKKKEEELSQPPKKARKSFFKKVASGFKMSVACLFKSPEPKQTKEELMEEWEAEEVRKLKKTPFLIKKGAPVSLAFIRICKALSQTLSTSEGGVFRVAPRDIDVSQRFNEYIYQGKEIDCDLLKRNTEEQKALSIVFNRYIRSFNNGIISKDLYTAIAPRIGAEESETIDYGLGLMLLATLDPGTIWLLKHVAYTVDLAGTFVENNLMSYSNIVNMIAPNLLASDVPMSLDTPRIAIEIAHSLLAAARNVSFMKTPGIPEYMKHDRI</sequence>
<dbReference type="EMBL" id="LTDL01000014">
    <property type="protein sequence ID" value="OAG32018.1"/>
    <property type="molecule type" value="Genomic_DNA"/>
</dbReference>
<dbReference type="AlphaFoldDB" id="A0A177EJG9"/>
<dbReference type="InterPro" id="IPR000198">
    <property type="entry name" value="RhoGAP_dom"/>
</dbReference>
<organism evidence="3 4">
    <name type="scientific">Nematocida displodere</name>
    <dbReference type="NCBI Taxonomy" id="1805483"/>
    <lineage>
        <taxon>Eukaryota</taxon>
        <taxon>Fungi</taxon>
        <taxon>Fungi incertae sedis</taxon>
        <taxon>Microsporidia</taxon>
        <taxon>Nematocida</taxon>
    </lineage>
</organism>
<comment type="caution">
    <text evidence="3">The sequence shown here is derived from an EMBL/GenBank/DDBJ whole genome shotgun (WGS) entry which is preliminary data.</text>
</comment>
<feature type="domain" description="Rho-GAP" evidence="2">
    <location>
        <begin position="827"/>
        <end position="1024"/>
    </location>
</feature>
<dbReference type="Pfam" id="PF00620">
    <property type="entry name" value="RhoGAP"/>
    <property type="match status" value="1"/>
</dbReference>
<evidence type="ECO:0000259" key="2">
    <source>
        <dbReference type="PROSITE" id="PS50238"/>
    </source>
</evidence>
<dbReference type="InterPro" id="IPR008936">
    <property type="entry name" value="Rho_GTPase_activation_prot"/>
</dbReference>
<keyword evidence="1" id="KW-0812">Transmembrane</keyword>
<gene>
    <name evidence="3" type="ORF">NEDG_00493</name>
</gene>
<accession>A0A177EJG9</accession>
<reference evidence="3 4" key="1">
    <citation type="submission" date="2016-02" db="EMBL/GenBank/DDBJ databases">
        <title>Discovery of a natural microsporidian pathogen with a broad tissue tropism in Caenorhabditis elegans.</title>
        <authorList>
            <person name="Luallen R.J."/>
            <person name="Reinke A.W."/>
            <person name="Tong L."/>
            <person name="Botts M.R."/>
            <person name="Felix M.-A."/>
            <person name="Troemel E.R."/>
        </authorList>
    </citation>
    <scope>NUCLEOTIDE SEQUENCE [LARGE SCALE GENOMIC DNA]</scope>
    <source>
        <strain evidence="3 4">JUm2807</strain>
    </source>
</reference>